<feature type="transmembrane region" description="Helical" evidence="2">
    <location>
        <begin position="89"/>
        <end position="105"/>
    </location>
</feature>
<sequence>MDTTPQATRERDPDGTPTPPARIATAEGLDGSRATAAEPGPPETGSAADGSSGRPAGRRRGSGAGGPLGFIVDPALEAQRRRDLRRMRLVATSLLVVAAIVYVLTRGHDDGLLGFVNAGAEASMVGACADWFAVTAIFRHPLGLPIPHTALIPRKKEMIGRSLEEFVSENFMREDIIRERVLDAEPTRRAAEWALTPGHAKRLVDEIATVTVHALHRIPDEDVRAVIEQAVLPRLIQEPVSSLAGGLLDQVVRDEAHVGLVDLALDEIRVWLVDNEDLFESLITQRAPAWVPDAINDIVARKVHVEALKWLADIRNDPRHDVRQALDKLLIDLADDLQHDPVTQAKAERLKERVLSHPQVADTAMSLWGSLRAVVVAALEDEGGPVRVRAVREVTALAERLLVDEALRDRIDARICDATIYAVDRYGTELTRIISDTVERWDGKETAERVELQVGRDLQFIRINGTLVGGLIGMVIHAISILLPS</sequence>
<comment type="caution">
    <text evidence="3">The sequence shown here is derived from an EMBL/GenBank/DDBJ whole genome shotgun (WGS) entry which is preliminary data.</text>
</comment>
<keyword evidence="2" id="KW-0812">Transmembrane</keyword>
<protein>
    <submittedName>
        <fullName evidence="3">DUF445 domain-containing protein</fullName>
    </submittedName>
</protein>
<keyword evidence="2" id="KW-0472">Membrane</keyword>
<dbReference type="PANTHER" id="PTHR38442:SF1">
    <property type="entry name" value="INNER MEMBRANE PROTEIN"/>
    <property type="match status" value="1"/>
</dbReference>
<feature type="compositionally biased region" description="Low complexity" evidence="1">
    <location>
        <begin position="45"/>
        <end position="55"/>
    </location>
</feature>
<dbReference type="InterPro" id="IPR007383">
    <property type="entry name" value="DUF445"/>
</dbReference>
<reference evidence="4" key="1">
    <citation type="journal article" date="2019" name="Int. J. Syst. Evol. Microbiol.">
        <title>The Global Catalogue of Microorganisms (GCM) 10K type strain sequencing project: providing services to taxonomists for standard genome sequencing and annotation.</title>
        <authorList>
            <consortium name="The Broad Institute Genomics Platform"/>
            <consortium name="The Broad Institute Genome Sequencing Center for Infectious Disease"/>
            <person name="Wu L."/>
            <person name="Ma J."/>
        </authorList>
    </citation>
    <scope>NUCLEOTIDE SEQUENCE [LARGE SCALE GENOMIC DNA]</scope>
    <source>
        <strain evidence="4">CCUG 57508</strain>
    </source>
</reference>
<dbReference type="RefSeq" id="WP_386054014.1">
    <property type="nucleotide sequence ID" value="NZ_JBHTKH010000013.1"/>
</dbReference>
<evidence type="ECO:0000313" key="3">
    <source>
        <dbReference type="EMBL" id="MFD1055985.1"/>
    </source>
</evidence>
<dbReference type="PANTHER" id="PTHR38442">
    <property type="entry name" value="INNER MEMBRANE PROTEIN-RELATED"/>
    <property type="match status" value="1"/>
</dbReference>
<evidence type="ECO:0000256" key="1">
    <source>
        <dbReference type="SAM" id="MobiDB-lite"/>
    </source>
</evidence>
<organism evidence="3 4">
    <name type="scientific">Terrabacter terrigena</name>
    <dbReference type="NCBI Taxonomy" id="574718"/>
    <lineage>
        <taxon>Bacteria</taxon>
        <taxon>Bacillati</taxon>
        <taxon>Actinomycetota</taxon>
        <taxon>Actinomycetes</taxon>
        <taxon>Micrococcales</taxon>
        <taxon>Intrasporangiaceae</taxon>
        <taxon>Terrabacter</taxon>
    </lineage>
</organism>
<feature type="region of interest" description="Disordered" evidence="1">
    <location>
        <begin position="1"/>
        <end position="70"/>
    </location>
</feature>
<keyword evidence="2" id="KW-1133">Transmembrane helix</keyword>
<name>A0ABW3N2M1_9MICO</name>
<proteinExistence type="predicted"/>
<keyword evidence="4" id="KW-1185">Reference proteome</keyword>
<evidence type="ECO:0000256" key="2">
    <source>
        <dbReference type="SAM" id="Phobius"/>
    </source>
</evidence>
<evidence type="ECO:0000313" key="4">
    <source>
        <dbReference type="Proteomes" id="UP001597046"/>
    </source>
</evidence>
<gene>
    <name evidence="3" type="ORF">ACFQ2V_16850</name>
</gene>
<accession>A0ABW3N2M1</accession>
<dbReference type="Pfam" id="PF04286">
    <property type="entry name" value="DUF445"/>
    <property type="match status" value="1"/>
</dbReference>
<dbReference type="Proteomes" id="UP001597046">
    <property type="component" value="Unassembled WGS sequence"/>
</dbReference>
<dbReference type="EMBL" id="JBHTKH010000013">
    <property type="protein sequence ID" value="MFD1055985.1"/>
    <property type="molecule type" value="Genomic_DNA"/>
</dbReference>